<dbReference type="Proteomes" id="UP000245695">
    <property type="component" value="Chromosome 1"/>
</dbReference>
<dbReference type="KEGG" id="rhom:FRIFI_0380"/>
<organism evidence="1 2">
    <name type="scientific">Romboutsia hominis</name>
    <dbReference type="NCBI Taxonomy" id="1507512"/>
    <lineage>
        <taxon>Bacteria</taxon>
        <taxon>Bacillati</taxon>
        <taxon>Bacillota</taxon>
        <taxon>Clostridia</taxon>
        <taxon>Peptostreptococcales</taxon>
        <taxon>Peptostreptococcaceae</taxon>
        <taxon>Romboutsia</taxon>
    </lineage>
</organism>
<keyword evidence="2" id="KW-1185">Reference proteome</keyword>
<proteinExistence type="predicted"/>
<reference evidence="1 2" key="1">
    <citation type="submission" date="2014-09" db="EMBL/GenBank/DDBJ databases">
        <authorList>
            <person name="Hornung B.V."/>
        </authorList>
    </citation>
    <scope>NUCLEOTIDE SEQUENCE [LARGE SCALE GENOMIC DNA]</scope>
    <source>
        <strain evidence="1 2">FRIFI</strain>
    </source>
</reference>
<gene>
    <name evidence="1" type="ORF">FRIFI_0380</name>
</gene>
<dbReference type="AlphaFoldDB" id="A0A2P2BNG3"/>
<protein>
    <submittedName>
        <fullName evidence="1">Uncharacterized protein</fullName>
    </submittedName>
</protein>
<evidence type="ECO:0000313" key="2">
    <source>
        <dbReference type="Proteomes" id="UP000245695"/>
    </source>
</evidence>
<accession>A0A2P2BNG3</accession>
<dbReference type="EMBL" id="LN650648">
    <property type="protein sequence ID" value="CEI71928.1"/>
    <property type="molecule type" value="Genomic_DNA"/>
</dbReference>
<sequence>MFEMVRFPYNARPVARLDANNIVHNHLYHDCPIGKVCDNVMYDLSDNPIGRVEEDGTIHSHHINNSPIGKVDSDGYISKGNDLVGRIDCNNQLAGGAYLLLIHDNR</sequence>
<evidence type="ECO:0000313" key="1">
    <source>
        <dbReference type="EMBL" id="CEI71928.1"/>
    </source>
</evidence>
<dbReference type="RefSeq" id="WP_166504851.1">
    <property type="nucleotide sequence ID" value="NZ_JAKNTL010000003.1"/>
</dbReference>
<name>A0A2P2BNG3_9FIRM</name>